<proteinExistence type="predicted"/>
<feature type="domain" description="DUF397" evidence="2">
    <location>
        <begin position="26"/>
        <end position="76"/>
    </location>
</feature>
<feature type="transmembrane region" description="Helical" evidence="1">
    <location>
        <begin position="62"/>
        <end position="79"/>
    </location>
</feature>
<dbReference type="EMBL" id="JBIAUT010000003">
    <property type="protein sequence ID" value="MFF4216758.1"/>
    <property type="molecule type" value="Genomic_DNA"/>
</dbReference>
<sequence length="80" mass="8782">MSYQLMWFKSSYSDEEGDNCVEVSLPWRKSSYSDGDGSECVEIAGGGRGIYIRDSKRISSPYLAVGVPAWAGFLTYIAAV</sequence>
<dbReference type="Proteomes" id="UP001602123">
    <property type="component" value="Unassembled WGS sequence"/>
</dbReference>
<dbReference type="Pfam" id="PF04149">
    <property type="entry name" value="DUF397"/>
    <property type="match status" value="2"/>
</dbReference>
<keyword evidence="1" id="KW-1133">Transmembrane helix</keyword>
<evidence type="ECO:0000256" key="1">
    <source>
        <dbReference type="SAM" id="Phobius"/>
    </source>
</evidence>
<gene>
    <name evidence="3" type="ORF">ACFYZM_10815</name>
</gene>
<evidence type="ECO:0000259" key="2">
    <source>
        <dbReference type="Pfam" id="PF04149"/>
    </source>
</evidence>
<keyword evidence="4" id="KW-1185">Reference proteome</keyword>
<protein>
    <submittedName>
        <fullName evidence="3">DUF397 domain-containing protein</fullName>
    </submittedName>
</protein>
<evidence type="ECO:0000313" key="4">
    <source>
        <dbReference type="Proteomes" id="UP001602123"/>
    </source>
</evidence>
<reference evidence="3 4" key="1">
    <citation type="submission" date="2024-10" db="EMBL/GenBank/DDBJ databases">
        <title>The Natural Products Discovery Center: Release of the First 8490 Sequenced Strains for Exploring Actinobacteria Biosynthetic Diversity.</title>
        <authorList>
            <person name="Kalkreuter E."/>
            <person name="Kautsar S.A."/>
            <person name="Yang D."/>
            <person name="Bader C.D."/>
            <person name="Teijaro C.N."/>
            <person name="Fluegel L."/>
            <person name="Davis C.M."/>
            <person name="Simpson J.R."/>
            <person name="Lauterbach L."/>
            <person name="Steele A.D."/>
            <person name="Gui C."/>
            <person name="Meng S."/>
            <person name="Li G."/>
            <person name="Viehrig K."/>
            <person name="Ye F."/>
            <person name="Su P."/>
            <person name="Kiefer A.F."/>
            <person name="Nichols A."/>
            <person name="Cepeda A.J."/>
            <person name="Yan W."/>
            <person name="Fan B."/>
            <person name="Jiang Y."/>
            <person name="Adhikari A."/>
            <person name="Zheng C.-J."/>
            <person name="Schuster L."/>
            <person name="Cowan T.M."/>
            <person name="Smanski M.J."/>
            <person name="Chevrette M.G."/>
            <person name="De Carvalho L.P.S."/>
            <person name="Shen B."/>
        </authorList>
    </citation>
    <scope>NUCLEOTIDE SEQUENCE [LARGE SCALE GENOMIC DNA]</scope>
    <source>
        <strain evidence="3 4">NPDC001650</strain>
    </source>
</reference>
<accession>A0ABW6TVY3</accession>
<organism evidence="3 4">
    <name type="scientific">Streptomyces nondiastaticus</name>
    <dbReference type="NCBI Taxonomy" id="3154512"/>
    <lineage>
        <taxon>Bacteria</taxon>
        <taxon>Bacillati</taxon>
        <taxon>Actinomycetota</taxon>
        <taxon>Actinomycetes</taxon>
        <taxon>Kitasatosporales</taxon>
        <taxon>Streptomycetaceae</taxon>
        <taxon>Streptomyces</taxon>
    </lineage>
</organism>
<keyword evidence="1" id="KW-0812">Transmembrane</keyword>
<keyword evidence="1" id="KW-0472">Membrane</keyword>
<name>A0ABW6TVY3_9ACTN</name>
<feature type="domain" description="DUF397" evidence="2">
    <location>
        <begin position="6"/>
        <end position="23"/>
    </location>
</feature>
<dbReference type="InterPro" id="IPR007278">
    <property type="entry name" value="DUF397"/>
</dbReference>
<evidence type="ECO:0000313" key="3">
    <source>
        <dbReference type="EMBL" id="MFF4216758.1"/>
    </source>
</evidence>
<dbReference type="RefSeq" id="WP_388626390.1">
    <property type="nucleotide sequence ID" value="NZ_JBIAUT010000003.1"/>
</dbReference>
<comment type="caution">
    <text evidence="3">The sequence shown here is derived from an EMBL/GenBank/DDBJ whole genome shotgun (WGS) entry which is preliminary data.</text>
</comment>